<dbReference type="PANTHER" id="PTHR40547">
    <property type="entry name" value="SLL0298 PROTEIN"/>
    <property type="match status" value="1"/>
</dbReference>
<evidence type="ECO:0000313" key="3">
    <source>
        <dbReference type="EMBL" id="KMW59248.1"/>
    </source>
</evidence>
<accession>A0A0J9H0I6</accession>
<comment type="caution">
    <text evidence="3">The sequence shown here is derived from an EMBL/GenBank/DDBJ whole genome shotgun (WGS) entry which is preliminary data.</text>
</comment>
<gene>
    <name evidence="3" type="ORF">AIOL_004229</name>
</gene>
<proteinExistence type="predicted"/>
<feature type="domain" description="DUF2062" evidence="2">
    <location>
        <begin position="27"/>
        <end position="191"/>
    </location>
</feature>
<dbReference type="Pfam" id="PF09835">
    <property type="entry name" value="DUF2062"/>
    <property type="match status" value="1"/>
</dbReference>
<dbReference type="STRING" id="1675527.AIOL_004229"/>
<dbReference type="OrthoDB" id="7360463at2"/>
<keyword evidence="1" id="KW-1133">Transmembrane helix</keyword>
<organism evidence="3 4">
    <name type="scientific">Candidatus Rhodobacter oscarellae</name>
    <dbReference type="NCBI Taxonomy" id="1675527"/>
    <lineage>
        <taxon>Bacteria</taxon>
        <taxon>Pseudomonadati</taxon>
        <taxon>Pseudomonadota</taxon>
        <taxon>Alphaproteobacteria</taxon>
        <taxon>Rhodobacterales</taxon>
        <taxon>Rhodobacter group</taxon>
        <taxon>Rhodobacter</taxon>
    </lineage>
</organism>
<dbReference type="AlphaFoldDB" id="A0A0J9H0I6"/>
<dbReference type="Proteomes" id="UP000037178">
    <property type="component" value="Unassembled WGS sequence"/>
</dbReference>
<feature type="transmembrane region" description="Helical" evidence="1">
    <location>
        <begin position="158"/>
        <end position="180"/>
    </location>
</feature>
<keyword evidence="1" id="KW-0812">Transmembrane</keyword>
<keyword evidence="4" id="KW-1185">Reference proteome</keyword>
<feature type="transmembrane region" description="Helical" evidence="1">
    <location>
        <begin position="80"/>
        <end position="103"/>
    </location>
</feature>
<protein>
    <recommendedName>
        <fullName evidence="2">DUF2062 domain-containing protein</fullName>
    </recommendedName>
</protein>
<evidence type="ECO:0000313" key="4">
    <source>
        <dbReference type="Proteomes" id="UP000037178"/>
    </source>
</evidence>
<dbReference type="PANTHER" id="PTHR40547:SF1">
    <property type="entry name" value="SLL0298 PROTEIN"/>
    <property type="match status" value="1"/>
</dbReference>
<sequence length="213" mass="24014">MVFKRRDARNWLRIVAEFFYPRGGWRRAASYIVHRLRRLPDPPHKIARGIAAGVFVCFTPFFGFHFFLAAGLAFVMQGNILASLLATFFGNPLTFPIIAAISLELGQWMLGTPGVGPLPDVFADFGRASAELWHNFQALFTSESAHWDRLGRFFWRVMWPYTVGGLVPGVIAGVAAYLLARPAVAAYQRRRISRLKARYERRAKSQDGPGRGQ</sequence>
<keyword evidence="1" id="KW-0472">Membrane</keyword>
<dbReference type="InterPro" id="IPR018639">
    <property type="entry name" value="DUF2062"/>
</dbReference>
<evidence type="ECO:0000256" key="1">
    <source>
        <dbReference type="SAM" id="Phobius"/>
    </source>
</evidence>
<feature type="transmembrane region" description="Helical" evidence="1">
    <location>
        <begin position="46"/>
        <end position="68"/>
    </location>
</feature>
<dbReference type="PATRIC" id="fig|1675527.3.peg.4430"/>
<dbReference type="EMBL" id="LFTY01000002">
    <property type="protein sequence ID" value="KMW59248.1"/>
    <property type="molecule type" value="Genomic_DNA"/>
</dbReference>
<reference evidence="3 4" key="1">
    <citation type="submission" date="2015-06" db="EMBL/GenBank/DDBJ databases">
        <title>Draft genome sequence of an Alphaproteobacteria species associated to the Mediterranean sponge Oscarella lobularis.</title>
        <authorList>
            <person name="Jourda C."/>
            <person name="Santini S."/>
            <person name="Claverie J.-M."/>
        </authorList>
    </citation>
    <scope>NUCLEOTIDE SEQUENCE [LARGE SCALE GENOMIC DNA]</scope>
    <source>
        <strain evidence="3">IGS</strain>
    </source>
</reference>
<name>A0A0J9H0I6_9RHOB</name>
<evidence type="ECO:0000259" key="2">
    <source>
        <dbReference type="Pfam" id="PF09835"/>
    </source>
</evidence>